<feature type="transmembrane region" description="Helical" evidence="9">
    <location>
        <begin position="21"/>
        <end position="45"/>
    </location>
</feature>
<keyword evidence="7 9" id="KW-0472">Membrane</keyword>
<keyword evidence="5 9" id="KW-0812">Transmembrane</keyword>
<evidence type="ECO:0000256" key="5">
    <source>
        <dbReference type="ARBA" id="ARBA00022692"/>
    </source>
</evidence>
<feature type="transmembrane region" description="Helical" evidence="9">
    <location>
        <begin position="65"/>
        <end position="87"/>
    </location>
</feature>
<proteinExistence type="predicted"/>
<evidence type="ECO:0000313" key="12">
    <source>
        <dbReference type="Proteomes" id="UP000410492"/>
    </source>
</evidence>
<evidence type="ECO:0000256" key="6">
    <source>
        <dbReference type="ARBA" id="ARBA00022989"/>
    </source>
</evidence>
<evidence type="ECO:0000256" key="8">
    <source>
        <dbReference type="ARBA" id="ARBA00023180"/>
    </source>
</evidence>
<feature type="transmembrane region" description="Helical" evidence="9">
    <location>
        <begin position="256"/>
        <end position="279"/>
    </location>
</feature>
<keyword evidence="4" id="KW-0762">Sugar transport</keyword>
<dbReference type="Pfam" id="PF00083">
    <property type="entry name" value="Sugar_tr"/>
    <property type="match status" value="1"/>
</dbReference>
<dbReference type="PRINTS" id="PR00171">
    <property type="entry name" value="SUGRTRNSPORT"/>
</dbReference>
<evidence type="ECO:0000256" key="9">
    <source>
        <dbReference type="SAM" id="Phobius"/>
    </source>
</evidence>
<organism evidence="11 12">
    <name type="scientific">Callosobruchus maculatus</name>
    <name type="common">Southern cowpea weevil</name>
    <name type="synonym">Pulse bruchid</name>
    <dbReference type="NCBI Taxonomy" id="64391"/>
    <lineage>
        <taxon>Eukaryota</taxon>
        <taxon>Metazoa</taxon>
        <taxon>Ecdysozoa</taxon>
        <taxon>Arthropoda</taxon>
        <taxon>Hexapoda</taxon>
        <taxon>Insecta</taxon>
        <taxon>Pterygota</taxon>
        <taxon>Neoptera</taxon>
        <taxon>Endopterygota</taxon>
        <taxon>Coleoptera</taxon>
        <taxon>Polyphaga</taxon>
        <taxon>Cucujiformia</taxon>
        <taxon>Chrysomeloidea</taxon>
        <taxon>Chrysomelidae</taxon>
        <taxon>Bruchinae</taxon>
        <taxon>Bruchini</taxon>
        <taxon>Callosobruchus</taxon>
    </lineage>
</organism>
<evidence type="ECO:0000256" key="7">
    <source>
        <dbReference type="ARBA" id="ARBA00023136"/>
    </source>
</evidence>
<keyword evidence="12" id="KW-1185">Reference proteome</keyword>
<dbReference type="InterPro" id="IPR003663">
    <property type="entry name" value="Sugar/inositol_transpt"/>
</dbReference>
<name>A0A653CAP8_CALMS</name>
<dbReference type="EMBL" id="CAACVG010007253">
    <property type="protein sequence ID" value="VEN44484.1"/>
    <property type="molecule type" value="Genomic_DNA"/>
</dbReference>
<gene>
    <name evidence="11" type="ORF">CALMAC_LOCUS7250</name>
</gene>
<dbReference type="AlphaFoldDB" id="A0A653CAP8"/>
<dbReference type="InterPro" id="IPR036259">
    <property type="entry name" value="MFS_trans_sf"/>
</dbReference>
<dbReference type="PANTHER" id="PTHR48021">
    <property type="match status" value="1"/>
</dbReference>
<dbReference type="SUPFAM" id="SSF103473">
    <property type="entry name" value="MFS general substrate transporter"/>
    <property type="match status" value="1"/>
</dbReference>
<dbReference type="OrthoDB" id="8120565at2759"/>
<dbReference type="InterPro" id="IPR005828">
    <property type="entry name" value="MFS_sugar_transport-like"/>
</dbReference>
<dbReference type="PROSITE" id="PS50850">
    <property type="entry name" value="MFS"/>
    <property type="match status" value="1"/>
</dbReference>
<dbReference type="GO" id="GO:0005886">
    <property type="term" value="C:plasma membrane"/>
    <property type="evidence" value="ECO:0007669"/>
    <property type="project" value="UniProtKB-SubCell"/>
</dbReference>
<evidence type="ECO:0000256" key="3">
    <source>
        <dbReference type="ARBA" id="ARBA00022475"/>
    </source>
</evidence>
<comment type="subcellular location">
    <subcellularLocation>
        <location evidence="1">Cell membrane</location>
        <topology evidence="1">Multi-pass membrane protein</topology>
    </subcellularLocation>
</comment>
<dbReference type="PANTHER" id="PTHR48021:SF1">
    <property type="entry name" value="GH07001P-RELATED"/>
    <property type="match status" value="1"/>
</dbReference>
<evidence type="ECO:0000256" key="2">
    <source>
        <dbReference type="ARBA" id="ARBA00022448"/>
    </source>
</evidence>
<feature type="transmembrane region" description="Helical" evidence="9">
    <location>
        <begin position="118"/>
        <end position="141"/>
    </location>
</feature>
<dbReference type="Proteomes" id="UP000410492">
    <property type="component" value="Unassembled WGS sequence"/>
</dbReference>
<sequence>MSKKCEQSARERMLSGGNRAPVYAAGVAVCVGAICNGIALAWTTNISKKLEAGQLNGIIIEQMDLHWIGVMMTIGCCVATIPIAIALDTIGRKPTMLIATLPLYVGYTLIVFARHKYIIFVARLIIGLGVSGFSCCCPLYASEIAHKSIRGRVVSFYFMFVSIGFLYANVFGWLLPIKLFVFACLIVPVIFTAMFFFQPKSPVHEVQTGRIHQAISALKALRGSNYDFTAELKHIKLELARNAGERLFFGELKDKAVLRCLFISNILLLLKYLVGAAQVLTFTSEVVKSCGFSDAVVKWSVVIAGLIRAAASFIPIIYIDRLGRRLFLVVGFSITFVSTALLGVYYTFYDRKLASPRTLDMLEWIPLISLAFYWAGYSAGIGNVACMTAVEIFPADIRARCKCITELFNWSSSVVVATVYVQMGLTYGWDTNWYCYSFFSLVGIVIAIFVYPEATMKDTHEVFEEIAERKHIFRSYSVEPILITHLQHKT</sequence>
<dbReference type="GO" id="GO:0022857">
    <property type="term" value="F:transmembrane transporter activity"/>
    <property type="evidence" value="ECO:0007669"/>
    <property type="project" value="InterPro"/>
</dbReference>
<dbReference type="InterPro" id="IPR050549">
    <property type="entry name" value="MFS_Trehalose_Transporter"/>
</dbReference>
<keyword evidence="2" id="KW-0813">Transport</keyword>
<keyword evidence="6 9" id="KW-1133">Transmembrane helix</keyword>
<dbReference type="InterPro" id="IPR020846">
    <property type="entry name" value="MFS_dom"/>
</dbReference>
<keyword evidence="3" id="KW-1003">Cell membrane</keyword>
<evidence type="ECO:0000256" key="1">
    <source>
        <dbReference type="ARBA" id="ARBA00004651"/>
    </source>
</evidence>
<feature type="transmembrane region" description="Helical" evidence="9">
    <location>
        <begin position="326"/>
        <end position="348"/>
    </location>
</feature>
<feature type="transmembrane region" description="Helical" evidence="9">
    <location>
        <begin position="407"/>
        <end position="425"/>
    </location>
</feature>
<evidence type="ECO:0000259" key="10">
    <source>
        <dbReference type="PROSITE" id="PS50850"/>
    </source>
</evidence>
<evidence type="ECO:0000256" key="4">
    <source>
        <dbReference type="ARBA" id="ARBA00022597"/>
    </source>
</evidence>
<feature type="transmembrane region" description="Helical" evidence="9">
    <location>
        <begin position="368"/>
        <end position="395"/>
    </location>
</feature>
<feature type="transmembrane region" description="Helical" evidence="9">
    <location>
        <begin position="153"/>
        <end position="173"/>
    </location>
</feature>
<keyword evidence="8" id="KW-0325">Glycoprotein</keyword>
<protein>
    <recommendedName>
        <fullName evidence="10">Major facilitator superfamily (MFS) profile domain-containing protein</fullName>
    </recommendedName>
</protein>
<accession>A0A653CAP8</accession>
<evidence type="ECO:0000313" key="11">
    <source>
        <dbReference type="EMBL" id="VEN44484.1"/>
    </source>
</evidence>
<feature type="transmembrane region" description="Helical" evidence="9">
    <location>
        <begin position="299"/>
        <end position="319"/>
    </location>
</feature>
<dbReference type="FunFam" id="1.20.1250.20:FF:000218">
    <property type="entry name" value="facilitated trehalose transporter Tret1"/>
    <property type="match status" value="1"/>
</dbReference>
<reference evidence="11 12" key="1">
    <citation type="submission" date="2019-01" db="EMBL/GenBank/DDBJ databases">
        <authorList>
            <person name="Sayadi A."/>
        </authorList>
    </citation>
    <scope>NUCLEOTIDE SEQUENCE [LARGE SCALE GENOMIC DNA]</scope>
</reference>
<feature type="transmembrane region" description="Helical" evidence="9">
    <location>
        <begin position="431"/>
        <end position="451"/>
    </location>
</feature>
<feature type="domain" description="Major facilitator superfamily (MFS) profile" evidence="10">
    <location>
        <begin position="21"/>
        <end position="455"/>
    </location>
</feature>
<feature type="transmembrane region" description="Helical" evidence="9">
    <location>
        <begin position="179"/>
        <end position="197"/>
    </location>
</feature>
<feature type="transmembrane region" description="Helical" evidence="9">
    <location>
        <begin position="94"/>
        <end position="112"/>
    </location>
</feature>
<dbReference type="Gene3D" id="1.20.1250.20">
    <property type="entry name" value="MFS general substrate transporter like domains"/>
    <property type="match status" value="1"/>
</dbReference>